<dbReference type="KEGG" id="caul:KCG34_01705"/>
<dbReference type="RefSeq" id="WP_211938680.1">
    <property type="nucleotide sequence ID" value="NZ_CP073078.1"/>
</dbReference>
<organism evidence="1 2">
    <name type="scientific">Phenylobacterium montanum</name>
    <dbReference type="NCBI Taxonomy" id="2823693"/>
    <lineage>
        <taxon>Bacteria</taxon>
        <taxon>Pseudomonadati</taxon>
        <taxon>Pseudomonadota</taxon>
        <taxon>Alphaproteobacteria</taxon>
        <taxon>Caulobacterales</taxon>
        <taxon>Caulobacteraceae</taxon>
        <taxon>Phenylobacterium</taxon>
    </lineage>
</organism>
<dbReference type="AlphaFoldDB" id="A0A975G0F7"/>
<keyword evidence="2" id="KW-1185">Reference proteome</keyword>
<dbReference type="InterPro" id="IPR021957">
    <property type="entry name" value="DUF3574"/>
</dbReference>
<protein>
    <submittedName>
        <fullName evidence="1">DUF3574 domain-containing protein</fullName>
    </submittedName>
</protein>
<dbReference type="EMBL" id="CP073078">
    <property type="protein sequence ID" value="QUD88630.1"/>
    <property type="molecule type" value="Genomic_DNA"/>
</dbReference>
<name>A0A975G0F7_9CAUL</name>
<evidence type="ECO:0000313" key="1">
    <source>
        <dbReference type="EMBL" id="QUD88630.1"/>
    </source>
</evidence>
<evidence type="ECO:0000313" key="2">
    <source>
        <dbReference type="Proteomes" id="UP000676409"/>
    </source>
</evidence>
<accession>A0A975G0F7</accession>
<reference evidence="1" key="1">
    <citation type="submission" date="2021-04" db="EMBL/GenBank/DDBJ databases">
        <title>The complete genome sequence of Caulobacter sp. S6.</title>
        <authorList>
            <person name="Tang Y."/>
            <person name="Ouyang W."/>
            <person name="Liu Q."/>
            <person name="Huang B."/>
            <person name="Guo Z."/>
            <person name="Lei P."/>
        </authorList>
    </citation>
    <scope>NUCLEOTIDE SEQUENCE</scope>
    <source>
        <strain evidence="1">S6</strain>
    </source>
</reference>
<dbReference type="Proteomes" id="UP000676409">
    <property type="component" value="Chromosome"/>
</dbReference>
<gene>
    <name evidence="1" type="ORF">KCG34_01705</name>
</gene>
<proteinExistence type="predicted"/>
<dbReference type="Pfam" id="PF12098">
    <property type="entry name" value="DUF3574"/>
    <property type="match status" value="1"/>
</dbReference>
<sequence>MASLYFGLSIKGAPDLTDEQFADFLDREVSSRFPDGLTVLAAQGRWRSDSGKMVKEPSKLVQIVLSGKPDDLAKLDAVREAYKREHHQESVLEVIEKTCAAF</sequence>